<proteinExistence type="predicted"/>
<organism evidence="2 3">
    <name type="scientific">Siphonobacter aquaeclarae</name>
    <dbReference type="NCBI Taxonomy" id="563176"/>
    <lineage>
        <taxon>Bacteria</taxon>
        <taxon>Pseudomonadati</taxon>
        <taxon>Bacteroidota</taxon>
        <taxon>Cytophagia</taxon>
        <taxon>Cytophagales</taxon>
        <taxon>Cytophagaceae</taxon>
        <taxon>Siphonobacter</taxon>
    </lineage>
</organism>
<dbReference type="Pfam" id="PF00903">
    <property type="entry name" value="Glyoxalase"/>
    <property type="match status" value="1"/>
</dbReference>
<evidence type="ECO:0000259" key="1">
    <source>
        <dbReference type="PROSITE" id="PS51819"/>
    </source>
</evidence>
<dbReference type="PANTHER" id="PTHR36503:SF1">
    <property type="entry name" value="BLR2520 PROTEIN"/>
    <property type="match status" value="1"/>
</dbReference>
<evidence type="ECO:0000313" key="3">
    <source>
        <dbReference type="Proteomes" id="UP000198901"/>
    </source>
</evidence>
<dbReference type="Gene3D" id="3.10.180.10">
    <property type="entry name" value="2,3-Dihydroxybiphenyl 1,2-Dioxygenase, domain 1"/>
    <property type="match status" value="1"/>
</dbReference>
<dbReference type="AlphaFoldDB" id="A0A1G9UFS4"/>
<name>A0A1G9UFS4_9BACT</name>
<dbReference type="InterPro" id="IPR037523">
    <property type="entry name" value="VOC_core"/>
</dbReference>
<dbReference type="Proteomes" id="UP000198901">
    <property type="component" value="Unassembled WGS sequence"/>
</dbReference>
<dbReference type="PROSITE" id="PS51819">
    <property type="entry name" value="VOC"/>
    <property type="match status" value="1"/>
</dbReference>
<dbReference type="RefSeq" id="WP_093205883.1">
    <property type="nucleotide sequence ID" value="NZ_FNGS01000007.1"/>
</dbReference>
<dbReference type="STRING" id="563176.SAMN04488090_3803"/>
<sequence length="141" mass="15313">MKPRIHLITLGVADLPRALAFYEEGLGWKKSPDSNENVAFFQLGGVVLSLFPRHLLAADAGIDPAGTGFSGLTLAHNTGSEAEVDEVMAEVARLGATIVKPAEKVFWGGYSGYFRDPDGHLFEVAYNPFWPFDDRGHIALP</sequence>
<dbReference type="OrthoDB" id="9793039at2"/>
<dbReference type="InterPro" id="IPR004360">
    <property type="entry name" value="Glyas_Fos-R_dOase_dom"/>
</dbReference>
<dbReference type="CDD" id="cd07251">
    <property type="entry name" value="VOC_like"/>
    <property type="match status" value="1"/>
</dbReference>
<reference evidence="2 3" key="1">
    <citation type="submission" date="2016-10" db="EMBL/GenBank/DDBJ databases">
        <authorList>
            <person name="de Groot N.N."/>
        </authorList>
    </citation>
    <scope>NUCLEOTIDE SEQUENCE [LARGE SCALE GENOMIC DNA]</scope>
    <source>
        <strain evidence="2 3">DSM 21668</strain>
    </source>
</reference>
<keyword evidence="3" id="KW-1185">Reference proteome</keyword>
<dbReference type="InterPro" id="IPR029068">
    <property type="entry name" value="Glyas_Bleomycin-R_OHBP_Dase"/>
</dbReference>
<accession>A0A1G9UFS4</accession>
<dbReference type="EMBL" id="FNGS01000007">
    <property type="protein sequence ID" value="SDM58800.1"/>
    <property type="molecule type" value="Genomic_DNA"/>
</dbReference>
<feature type="domain" description="VOC" evidence="1">
    <location>
        <begin position="4"/>
        <end position="127"/>
    </location>
</feature>
<gene>
    <name evidence="2" type="ORF">SAMN04488090_3803</name>
</gene>
<dbReference type="PANTHER" id="PTHR36503">
    <property type="entry name" value="BLR2520 PROTEIN"/>
    <property type="match status" value="1"/>
</dbReference>
<evidence type="ECO:0000313" key="2">
    <source>
        <dbReference type="EMBL" id="SDM58800.1"/>
    </source>
</evidence>
<dbReference type="SUPFAM" id="SSF54593">
    <property type="entry name" value="Glyoxalase/Bleomycin resistance protein/Dihydroxybiphenyl dioxygenase"/>
    <property type="match status" value="1"/>
</dbReference>
<protein>
    <recommendedName>
        <fullName evidence="1">VOC domain-containing protein</fullName>
    </recommendedName>
</protein>